<dbReference type="InterPro" id="IPR006680">
    <property type="entry name" value="Amidohydro-rel"/>
</dbReference>
<comment type="subcellular location">
    <subcellularLocation>
        <location evidence="1">Cytoplasm</location>
    </subcellularLocation>
</comment>
<evidence type="ECO:0000256" key="1">
    <source>
        <dbReference type="PIRNR" id="PIRNR001238"/>
    </source>
</evidence>
<organism evidence="3 4">
    <name type="scientific">Clostridium moniliforme</name>
    <dbReference type="NCBI Taxonomy" id="39489"/>
    <lineage>
        <taxon>Bacteria</taxon>
        <taxon>Bacillati</taxon>
        <taxon>Bacillota</taxon>
        <taxon>Clostridia</taxon>
        <taxon>Eubacteriales</taxon>
        <taxon>Clostridiaceae</taxon>
        <taxon>Clostridium</taxon>
    </lineage>
</organism>
<dbReference type="SUPFAM" id="SSF51556">
    <property type="entry name" value="Metallo-dependent hydrolases"/>
    <property type="match status" value="1"/>
</dbReference>
<keyword evidence="1" id="KW-0479">Metal-binding</keyword>
<dbReference type="NCBIfam" id="TIGR01975">
    <property type="entry name" value="isoAsp_dipep"/>
    <property type="match status" value="1"/>
</dbReference>
<keyword evidence="1" id="KW-0482">Metalloprotease</keyword>
<keyword evidence="1" id="KW-0862">Zinc</keyword>
<comment type="similarity">
    <text evidence="1">Belongs to the peptidase M38 family.</text>
</comment>
<protein>
    <recommendedName>
        <fullName evidence="1">Isoaspartyl dipeptidase</fullName>
        <ecNumber evidence="1">3.4.19.-</ecNumber>
    </recommendedName>
</protein>
<evidence type="ECO:0000313" key="4">
    <source>
        <dbReference type="Proteomes" id="UP000783390"/>
    </source>
</evidence>
<dbReference type="GO" id="GO:0016787">
    <property type="term" value="F:hydrolase activity"/>
    <property type="evidence" value="ECO:0007669"/>
    <property type="project" value="UniProtKB-KW"/>
</dbReference>
<dbReference type="PANTHER" id="PTHR11647:SF1">
    <property type="entry name" value="COLLAPSIN RESPONSE MEDIATOR PROTEIN"/>
    <property type="match status" value="1"/>
</dbReference>
<accession>A0ABS4F187</accession>
<gene>
    <name evidence="3" type="ORF">J2Z53_001607</name>
</gene>
<evidence type="ECO:0000259" key="2">
    <source>
        <dbReference type="Pfam" id="PF01979"/>
    </source>
</evidence>
<dbReference type="Proteomes" id="UP000783390">
    <property type="component" value="Unassembled WGS sequence"/>
</dbReference>
<comment type="cofactor">
    <cofactor evidence="1">
        <name>Zn(2+)</name>
        <dbReference type="ChEBI" id="CHEBI:29105"/>
    </cofactor>
    <text evidence="1">Binds 2 Zn(2+) ions per subunit.</text>
</comment>
<name>A0ABS4F187_9CLOT</name>
<dbReference type="InterPro" id="IPR032466">
    <property type="entry name" value="Metal_Hydrolase"/>
</dbReference>
<dbReference type="InterPro" id="IPR011059">
    <property type="entry name" value="Metal-dep_hydrolase_composite"/>
</dbReference>
<dbReference type="InterPro" id="IPR050378">
    <property type="entry name" value="Metallo-dep_Hydrolases_sf"/>
</dbReference>
<reference evidence="3 4" key="1">
    <citation type="submission" date="2021-03" db="EMBL/GenBank/DDBJ databases">
        <title>Genomic Encyclopedia of Type Strains, Phase IV (KMG-IV): sequencing the most valuable type-strain genomes for metagenomic binning, comparative biology and taxonomic classification.</title>
        <authorList>
            <person name="Goeker M."/>
        </authorList>
    </citation>
    <scope>NUCLEOTIDE SEQUENCE [LARGE SCALE GENOMIC DNA]</scope>
    <source>
        <strain evidence="3 4">DSM 3984</strain>
    </source>
</reference>
<dbReference type="InterPro" id="IPR010229">
    <property type="entry name" value="Pept_M38_dipep"/>
</dbReference>
<dbReference type="RefSeq" id="WP_209796941.1">
    <property type="nucleotide sequence ID" value="NZ_JAGGJZ010000004.1"/>
</dbReference>
<keyword evidence="1" id="KW-0645">Protease</keyword>
<dbReference type="PIRSF" id="PIRSF001238">
    <property type="entry name" value="IadA"/>
    <property type="match status" value="1"/>
</dbReference>
<comment type="caution">
    <text evidence="3">The sequence shown here is derived from an EMBL/GenBank/DDBJ whole genome shotgun (WGS) entry which is preliminary data.</text>
</comment>
<proteinExistence type="inferred from homology"/>
<dbReference type="Gene3D" id="2.30.40.10">
    <property type="entry name" value="Urease, subunit C, domain 1"/>
    <property type="match status" value="1"/>
</dbReference>
<comment type="PTM">
    <text evidence="1">Carboxylation allows a single lysine to coordinate two zinc ions.</text>
</comment>
<comment type="function">
    <text evidence="1">Catalyzes the hydrolytic cleavage of a subset of L-isoaspartyl (L-beta-aspartyl) dipeptides. Used to degrade proteins damaged by L-isoaspartyl residues formation.</text>
</comment>
<dbReference type="EC" id="3.4.19.-" evidence="1"/>
<sequence length="398" mass="43043">MIKVIKNIKLYSPRSLGRKDIVLVGDKIEGIYDNINIPKDFIDIEIIDGNNKCAFPGFIDGHVHLIGGGGEGGFKTRTPELQLSNLTTAGITTVNGCIGTDGVCRNMRSLVAKVKGLKEEGITATCYTGSYDVPVKTMTESIKGDLMLVDEIIGVGEIALSDNRSSQPRLDQFINLVAEARVGGLLSNKSGVVNIHLGGGARRLDFLFKMLDESEIPATQVLPTHMSRTKELLDAGAEWIKRGGYIDLTTSSDPNNLEKGELTASKALKYLLDKGLPIERITFTSDGNGSMPIFDEYGKLKGLGICSVKSLYESVKEAIINECISMEDALKVVTSNVADILKLNNKGRIEKGKDADIVIVNEKDLSIDKVIAMGKIMVDGGKAKIIGTFENAIKKSFD</sequence>
<keyword evidence="1 3" id="KW-0378">Hydrolase</keyword>
<keyword evidence="4" id="KW-1185">Reference proteome</keyword>
<dbReference type="SUPFAM" id="SSF51338">
    <property type="entry name" value="Composite domain of metallo-dependent hydrolases"/>
    <property type="match status" value="1"/>
</dbReference>
<dbReference type="Gene3D" id="3.20.20.140">
    <property type="entry name" value="Metal-dependent hydrolases"/>
    <property type="match status" value="1"/>
</dbReference>
<dbReference type="PANTHER" id="PTHR11647">
    <property type="entry name" value="HYDRANTOINASE/DIHYDROPYRIMIDINASE FAMILY MEMBER"/>
    <property type="match status" value="1"/>
</dbReference>
<evidence type="ECO:0000313" key="3">
    <source>
        <dbReference type="EMBL" id="MBP1890023.1"/>
    </source>
</evidence>
<feature type="domain" description="Amidohydrolase-related" evidence="2">
    <location>
        <begin position="55"/>
        <end position="377"/>
    </location>
</feature>
<dbReference type="EMBL" id="JAGGJZ010000004">
    <property type="protein sequence ID" value="MBP1890023.1"/>
    <property type="molecule type" value="Genomic_DNA"/>
</dbReference>
<dbReference type="Pfam" id="PF01979">
    <property type="entry name" value="Amidohydro_1"/>
    <property type="match status" value="1"/>
</dbReference>